<accession>A0A2I0CNE6</accession>
<evidence type="ECO:0000256" key="9">
    <source>
        <dbReference type="ARBA" id="ARBA00023136"/>
    </source>
</evidence>
<dbReference type="Pfam" id="PF07963">
    <property type="entry name" value="N_methyl"/>
    <property type="match status" value="1"/>
</dbReference>
<dbReference type="Gene3D" id="2.10.70.20">
    <property type="entry name" value="gspk-gspi-gspj complex like domains"/>
    <property type="match status" value="1"/>
</dbReference>
<gene>
    <name evidence="11" type="primary">gspJ</name>
    <name evidence="11" type="ORF">CW360_12740</name>
</gene>
<evidence type="ECO:0000256" key="5">
    <source>
        <dbReference type="ARBA" id="ARBA00022481"/>
    </source>
</evidence>
<evidence type="ECO:0000256" key="2">
    <source>
        <dbReference type="ARBA" id="ARBA00011084"/>
    </source>
</evidence>
<dbReference type="InterPro" id="IPR010055">
    <property type="entry name" value="T2SS_protein-GspJ"/>
</dbReference>
<dbReference type="AlphaFoldDB" id="A0A2I0CNE6"/>
<keyword evidence="5" id="KW-0488">Methylation</keyword>
<keyword evidence="9" id="KW-0472">Membrane</keyword>
<dbReference type="SUPFAM" id="SSF54523">
    <property type="entry name" value="Pili subunits"/>
    <property type="match status" value="1"/>
</dbReference>
<evidence type="ECO:0000256" key="3">
    <source>
        <dbReference type="ARBA" id="ARBA00021539"/>
    </source>
</evidence>
<comment type="caution">
    <text evidence="11">The sequence shown here is derived from an EMBL/GenBank/DDBJ whole genome shotgun (WGS) entry which is preliminary data.</text>
</comment>
<keyword evidence="6" id="KW-0997">Cell inner membrane</keyword>
<comment type="similarity">
    <text evidence="2">Belongs to the GSP J family.</text>
</comment>
<feature type="coiled-coil region" evidence="10">
    <location>
        <begin position="42"/>
        <end position="69"/>
    </location>
</feature>
<keyword evidence="4" id="KW-1003">Cell membrane</keyword>
<dbReference type="Gene3D" id="3.10.610.10">
    <property type="entry name" value="GSPII I/J protein-like"/>
    <property type="match status" value="1"/>
</dbReference>
<organism evidence="11 12">
    <name type="scientific">Pseudomonas fluvialis</name>
    <dbReference type="NCBI Taxonomy" id="1793966"/>
    <lineage>
        <taxon>Bacteria</taxon>
        <taxon>Pseudomonadati</taxon>
        <taxon>Pseudomonadota</taxon>
        <taxon>Gammaproteobacteria</taxon>
        <taxon>Pseudomonadales</taxon>
        <taxon>Pseudomonadaceae</taxon>
        <taxon>Pseudomonas</taxon>
    </lineage>
</organism>
<proteinExistence type="inferred from homology"/>
<dbReference type="NCBIfam" id="TIGR02532">
    <property type="entry name" value="IV_pilin_GFxxxE"/>
    <property type="match status" value="1"/>
</dbReference>
<evidence type="ECO:0000256" key="6">
    <source>
        <dbReference type="ARBA" id="ARBA00022519"/>
    </source>
</evidence>
<dbReference type="InterPro" id="IPR051621">
    <property type="entry name" value="T2SS_protein_J"/>
</dbReference>
<name>A0A2I0CNE6_9PSED</name>
<dbReference type="Pfam" id="PF11612">
    <property type="entry name" value="T2SSJ"/>
    <property type="match status" value="1"/>
</dbReference>
<keyword evidence="8" id="KW-1133">Transmembrane helix</keyword>
<dbReference type="RefSeq" id="WP_101193957.1">
    <property type="nucleotide sequence ID" value="NZ_JAYRKZ010000033.1"/>
</dbReference>
<dbReference type="Proteomes" id="UP000242861">
    <property type="component" value="Unassembled WGS sequence"/>
</dbReference>
<dbReference type="EMBL" id="PIYS01000023">
    <property type="protein sequence ID" value="PKF70666.1"/>
    <property type="molecule type" value="Genomic_DNA"/>
</dbReference>
<reference evidence="12" key="1">
    <citation type="submission" date="2017-12" db="EMBL/GenBank/DDBJ databases">
        <authorList>
            <person name="Yu X.-Y."/>
        </authorList>
    </citation>
    <scope>NUCLEOTIDE SEQUENCE [LARGE SCALE GENOMIC DNA]</scope>
    <source>
        <strain evidence="12">ZYSR67-Z</strain>
    </source>
</reference>
<protein>
    <recommendedName>
        <fullName evidence="3">Type II secretion system protein J</fullName>
    </recommendedName>
</protein>
<dbReference type="PANTHER" id="PTHR39583">
    <property type="entry name" value="TYPE II SECRETION SYSTEM PROTEIN J-RELATED"/>
    <property type="match status" value="1"/>
</dbReference>
<dbReference type="GO" id="GO:0005886">
    <property type="term" value="C:plasma membrane"/>
    <property type="evidence" value="ECO:0007669"/>
    <property type="project" value="UniProtKB-SubCell"/>
</dbReference>
<keyword evidence="10" id="KW-0175">Coiled coil</keyword>
<evidence type="ECO:0000256" key="7">
    <source>
        <dbReference type="ARBA" id="ARBA00022692"/>
    </source>
</evidence>
<dbReference type="InterPro" id="IPR045584">
    <property type="entry name" value="Pilin-like"/>
</dbReference>
<dbReference type="GO" id="GO:0015627">
    <property type="term" value="C:type II protein secretion system complex"/>
    <property type="evidence" value="ECO:0007669"/>
    <property type="project" value="InterPro"/>
</dbReference>
<dbReference type="InterPro" id="IPR012902">
    <property type="entry name" value="N_methyl_site"/>
</dbReference>
<evidence type="ECO:0000256" key="8">
    <source>
        <dbReference type="ARBA" id="ARBA00022989"/>
    </source>
</evidence>
<evidence type="ECO:0000256" key="10">
    <source>
        <dbReference type="SAM" id="Coils"/>
    </source>
</evidence>
<dbReference type="NCBIfam" id="TIGR01711">
    <property type="entry name" value="gspJ"/>
    <property type="match status" value="1"/>
</dbReference>
<keyword evidence="7" id="KW-0812">Transmembrane</keyword>
<evidence type="ECO:0000313" key="12">
    <source>
        <dbReference type="Proteomes" id="UP000242861"/>
    </source>
</evidence>
<evidence type="ECO:0000256" key="4">
    <source>
        <dbReference type="ARBA" id="ARBA00022475"/>
    </source>
</evidence>
<sequence>MRYRQAAAFTLLELLIAIAIFALLGLASYRMLSTVLASDEALRRQEQQLRELVRGMAALERDLAQAGARPVRDGYGEPQAALRGDSEQGMLEFTRLGWRNPTGQPRSQWQRVRWQYRDGQLQRVYWNVLDRAQDSPPQQQVVLPALDGLRLAFLDDNQQWLDSWPADDSARQRARLPRAVRLVLQHPRYGELERVLRLPDNPAQSPLGNPEEAP</sequence>
<dbReference type="GO" id="GO:0015628">
    <property type="term" value="P:protein secretion by the type II secretion system"/>
    <property type="evidence" value="ECO:0007669"/>
    <property type="project" value="InterPro"/>
</dbReference>
<comment type="subcellular location">
    <subcellularLocation>
        <location evidence="1">Cell inner membrane</location>
        <topology evidence="1">Single-pass membrane protein</topology>
    </subcellularLocation>
</comment>
<evidence type="ECO:0000256" key="1">
    <source>
        <dbReference type="ARBA" id="ARBA00004377"/>
    </source>
</evidence>
<dbReference type="PANTHER" id="PTHR39583:SF2">
    <property type="entry name" value="TYPE II SECRETION SYSTEM PROTEIN J"/>
    <property type="match status" value="1"/>
</dbReference>
<evidence type="ECO:0000313" key="11">
    <source>
        <dbReference type="EMBL" id="PKF70666.1"/>
    </source>
</evidence>